<dbReference type="SUPFAM" id="SSF51126">
    <property type="entry name" value="Pectin lyase-like"/>
    <property type="match status" value="1"/>
</dbReference>
<evidence type="ECO:0000256" key="1">
    <source>
        <dbReference type="ARBA" id="ARBA00008891"/>
    </source>
</evidence>
<dbReference type="PANTHER" id="PTHR31321:SF57">
    <property type="entry name" value="PECTINESTERASE 53-RELATED"/>
    <property type="match status" value="1"/>
</dbReference>
<dbReference type="InterPro" id="IPR012334">
    <property type="entry name" value="Pectin_lyas_fold"/>
</dbReference>
<dbReference type="GO" id="GO:0009279">
    <property type="term" value="C:cell outer membrane"/>
    <property type="evidence" value="ECO:0007669"/>
    <property type="project" value="TreeGrafter"/>
</dbReference>
<feature type="domain" description="Pectinesterase catalytic" evidence="4">
    <location>
        <begin position="190"/>
        <end position="342"/>
    </location>
</feature>
<dbReference type="KEGG" id="pgis:I6I06_28560"/>
<evidence type="ECO:0000313" key="6">
    <source>
        <dbReference type="Proteomes" id="UP000595610"/>
    </source>
</evidence>
<dbReference type="NCBIfam" id="NF007822">
    <property type="entry name" value="PRK10531.1"/>
    <property type="match status" value="1"/>
</dbReference>
<dbReference type="GO" id="GO:0042545">
    <property type="term" value="P:cell wall modification"/>
    <property type="evidence" value="ECO:0007669"/>
    <property type="project" value="InterPro"/>
</dbReference>
<dbReference type="RefSeq" id="WP_084585555.1">
    <property type="nucleotide sequence ID" value="NZ_CP066077.1"/>
</dbReference>
<keyword evidence="5" id="KW-0614">Plasmid</keyword>
<accession>A0A7T4TCW0</accession>
<sequence length="417" mass="43554">MKRLTVAISAAMLLGTGCGGGDNIVGAVSSQLAPGTAARPILSNAEAGKYTKAAYFTGATSWNPTGVSVDGVTRPNFIVGQTVGVGGATHSSLQQAINAAIAKGGTQRIYIEVLRGTYSGTVYVPRTSTPITVYGSDADASTTQISLAIDGAVDSPATYSATVNPSGRYVSGDPAYPLYQSCASLTSASIGTNCSAVFWVQATGFEMKNLTVVNSLLDTVDNGTHQAVALRIDADQVQLDNVRLIGRQDTFYLNGQTGSERVYISNSYVEGDVDFDFGSSRAVYENCVFHIVSSRKTSGFVFAPDTVPSQPYGFLVLNSHFTADAGFHAGSNAAQLGRAWDQGASKTGYIAGSTPNGQLVIRESNEDAAFSNVSPWGAAATTSRPHAGNSSSTRNLDDPAYNRLWEYDNFGAGAKSS</sequence>
<gene>
    <name evidence="5" type="ORF">I6I06_28560</name>
</gene>
<dbReference type="GO" id="GO:0030599">
    <property type="term" value="F:pectinesterase activity"/>
    <property type="evidence" value="ECO:0007669"/>
    <property type="project" value="InterPro"/>
</dbReference>
<dbReference type="Proteomes" id="UP000595610">
    <property type="component" value="Plasmid unnamed"/>
</dbReference>
<proteinExistence type="inferred from homology"/>
<dbReference type="Pfam" id="PF01095">
    <property type="entry name" value="Pectinesterase"/>
    <property type="match status" value="1"/>
</dbReference>
<dbReference type="EMBL" id="CP066077">
    <property type="protein sequence ID" value="QQC67940.1"/>
    <property type="molecule type" value="Genomic_DNA"/>
</dbReference>
<organism evidence="5 6">
    <name type="scientific">Paraburkholderia ginsengisoli</name>
    <dbReference type="NCBI Taxonomy" id="311231"/>
    <lineage>
        <taxon>Bacteria</taxon>
        <taxon>Pseudomonadati</taxon>
        <taxon>Pseudomonadota</taxon>
        <taxon>Betaproteobacteria</taxon>
        <taxon>Burkholderiales</taxon>
        <taxon>Burkholderiaceae</taxon>
        <taxon>Paraburkholderia</taxon>
    </lineage>
</organism>
<reference evidence="5 6" key="1">
    <citation type="submission" date="2020-12" db="EMBL/GenBank/DDBJ databases">
        <title>FDA dAtabase for Regulatory Grade micrObial Sequences (FDA-ARGOS): Supporting development and validation of Infectious Disease Dx tests.</title>
        <authorList>
            <person name="Nelson B."/>
            <person name="Plummer A."/>
            <person name="Tallon L."/>
            <person name="Sadzewicz L."/>
            <person name="Zhao X."/>
            <person name="Boylan J."/>
            <person name="Ott S."/>
            <person name="Bowen H."/>
            <person name="Vavikolanu K."/>
            <person name="Mehta A."/>
            <person name="Aluvathingal J."/>
            <person name="Nadendla S."/>
            <person name="Myers T."/>
            <person name="Yan Y."/>
            <person name="Sichtig H."/>
        </authorList>
    </citation>
    <scope>NUCLEOTIDE SEQUENCE [LARGE SCALE GENOMIC DNA]</scope>
    <source>
        <strain evidence="5 6">FDAARGOS_1049</strain>
        <plasmid evidence="5 6">unnamed</plasmid>
    </source>
</reference>
<dbReference type="InterPro" id="IPR011050">
    <property type="entry name" value="Pectin_lyase_fold/virulence"/>
</dbReference>
<keyword evidence="6" id="KW-1185">Reference proteome</keyword>
<dbReference type="Gene3D" id="2.160.20.10">
    <property type="entry name" value="Single-stranded right-handed beta-helix, Pectin lyase-like"/>
    <property type="match status" value="1"/>
</dbReference>
<dbReference type="PANTHER" id="PTHR31321">
    <property type="entry name" value="ACYL-COA THIOESTER HYDROLASE YBHC-RELATED"/>
    <property type="match status" value="1"/>
</dbReference>
<dbReference type="PROSITE" id="PS51257">
    <property type="entry name" value="PROKAR_LIPOPROTEIN"/>
    <property type="match status" value="1"/>
</dbReference>
<keyword evidence="3" id="KW-0063">Aspartyl esterase</keyword>
<dbReference type="InterPro" id="IPR000070">
    <property type="entry name" value="Pectinesterase_cat"/>
</dbReference>
<geneLocation type="plasmid" evidence="5 6">
    <name>unnamed</name>
</geneLocation>
<evidence type="ECO:0000259" key="4">
    <source>
        <dbReference type="Pfam" id="PF01095"/>
    </source>
</evidence>
<keyword evidence="2 5" id="KW-0378">Hydrolase</keyword>
<comment type="similarity">
    <text evidence="1">Belongs to the pectinesterase family.</text>
</comment>
<evidence type="ECO:0000313" key="5">
    <source>
        <dbReference type="EMBL" id="QQC67940.1"/>
    </source>
</evidence>
<evidence type="ECO:0000256" key="3">
    <source>
        <dbReference type="ARBA" id="ARBA00023085"/>
    </source>
</evidence>
<dbReference type="AlphaFoldDB" id="A0A7T4TCW0"/>
<protein>
    <submittedName>
        <fullName evidence="5">Putative acyl-CoA thioester hydrolase</fullName>
    </submittedName>
</protein>
<evidence type="ECO:0000256" key="2">
    <source>
        <dbReference type="ARBA" id="ARBA00022801"/>
    </source>
</evidence>
<name>A0A7T4TCW0_9BURK</name>